<organism evidence="1 2">
    <name type="scientific">Polystyrenella longa</name>
    <dbReference type="NCBI Taxonomy" id="2528007"/>
    <lineage>
        <taxon>Bacteria</taxon>
        <taxon>Pseudomonadati</taxon>
        <taxon>Planctomycetota</taxon>
        <taxon>Planctomycetia</taxon>
        <taxon>Planctomycetales</taxon>
        <taxon>Planctomycetaceae</taxon>
        <taxon>Polystyrenella</taxon>
    </lineage>
</organism>
<evidence type="ECO:0000313" key="1">
    <source>
        <dbReference type="EMBL" id="QDU81766.1"/>
    </source>
</evidence>
<sequence>MTHIPVTIALCLWAISQTHRHVSLGCLVKFGKNGTFYKLLPDKDSVAFSESDIFP</sequence>
<accession>A0A518CRA8</accession>
<gene>
    <name evidence="1" type="ORF">Pla110_35160</name>
</gene>
<protein>
    <submittedName>
        <fullName evidence="1">Uncharacterized protein</fullName>
    </submittedName>
</protein>
<dbReference type="Proteomes" id="UP000317178">
    <property type="component" value="Chromosome"/>
</dbReference>
<evidence type="ECO:0000313" key="2">
    <source>
        <dbReference type="Proteomes" id="UP000317178"/>
    </source>
</evidence>
<dbReference type="KEGG" id="plon:Pla110_35160"/>
<keyword evidence="2" id="KW-1185">Reference proteome</keyword>
<proteinExistence type="predicted"/>
<dbReference type="EMBL" id="CP036281">
    <property type="protein sequence ID" value="QDU81766.1"/>
    <property type="molecule type" value="Genomic_DNA"/>
</dbReference>
<reference evidence="1 2" key="1">
    <citation type="submission" date="2019-02" db="EMBL/GenBank/DDBJ databases">
        <title>Deep-cultivation of Planctomycetes and their phenomic and genomic characterization uncovers novel biology.</title>
        <authorList>
            <person name="Wiegand S."/>
            <person name="Jogler M."/>
            <person name="Boedeker C."/>
            <person name="Pinto D."/>
            <person name="Vollmers J."/>
            <person name="Rivas-Marin E."/>
            <person name="Kohn T."/>
            <person name="Peeters S.H."/>
            <person name="Heuer A."/>
            <person name="Rast P."/>
            <person name="Oberbeckmann S."/>
            <person name="Bunk B."/>
            <person name="Jeske O."/>
            <person name="Meyerdierks A."/>
            <person name="Storesund J.E."/>
            <person name="Kallscheuer N."/>
            <person name="Luecker S."/>
            <person name="Lage O.M."/>
            <person name="Pohl T."/>
            <person name="Merkel B.J."/>
            <person name="Hornburger P."/>
            <person name="Mueller R.-W."/>
            <person name="Bruemmer F."/>
            <person name="Labrenz M."/>
            <person name="Spormann A.M."/>
            <person name="Op den Camp H."/>
            <person name="Overmann J."/>
            <person name="Amann R."/>
            <person name="Jetten M.S.M."/>
            <person name="Mascher T."/>
            <person name="Medema M.H."/>
            <person name="Devos D.P."/>
            <person name="Kaster A.-K."/>
            <person name="Ovreas L."/>
            <person name="Rohde M."/>
            <person name="Galperin M.Y."/>
            <person name="Jogler C."/>
        </authorList>
    </citation>
    <scope>NUCLEOTIDE SEQUENCE [LARGE SCALE GENOMIC DNA]</scope>
    <source>
        <strain evidence="1 2">Pla110</strain>
    </source>
</reference>
<dbReference type="AlphaFoldDB" id="A0A518CRA8"/>
<name>A0A518CRA8_9PLAN</name>